<feature type="region of interest" description="Disordered" evidence="4">
    <location>
        <begin position="65"/>
        <end position="85"/>
    </location>
</feature>
<evidence type="ECO:0000313" key="5">
    <source>
        <dbReference type="EMBL" id="ARU05176.1"/>
    </source>
</evidence>
<dbReference type="KEGG" id="cser:CCO03_11170"/>
<dbReference type="AlphaFoldDB" id="A0A1Y0ENK2"/>
<dbReference type="Proteomes" id="UP000196138">
    <property type="component" value="Chromosome"/>
</dbReference>
<dbReference type="InterPro" id="IPR036942">
    <property type="entry name" value="Beta-barrel_TonB_sf"/>
</dbReference>
<feature type="compositionally biased region" description="Basic and acidic residues" evidence="4">
    <location>
        <begin position="76"/>
        <end position="85"/>
    </location>
</feature>
<keyword evidence="3" id="KW-0998">Cell outer membrane</keyword>
<sequence>MQWQNRLCNTDTTAGVAWRNQQGAHAMADLIVGYRLAPGAGIQLNISNLFDKVYRAIGHSTEWARMSTASHVPSKSRPDTPSDVV</sequence>
<dbReference type="GO" id="GO:0009279">
    <property type="term" value="C:cell outer membrane"/>
    <property type="evidence" value="ECO:0007669"/>
    <property type="project" value="UniProtKB-SubCell"/>
</dbReference>
<dbReference type="Gene3D" id="2.40.170.20">
    <property type="entry name" value="TonB-dependent receptor, beta-barrel domain"/>
    <property type="match status" value="1"/>
</dbReference>
<organism evidence="5 6">
    <name type="scientific">Comamonas serinivorans</name>
    <dbReference type="NCBI Taxonomy" id="1082851"/>
    <lineage>
        <taxon>Bacteria</taxon>
        <taxon>Pseudomonadati</taxon>
        <taxon>Pseudomonadota</taxon>
        <taxon>Betaproteobacteria</taxon>
        <taxon>Burkholderiales</taxon>
        <taxon>Comamonadaceae</taxon>
        <taxon>Comamonas</taxon>
    </lineage>
</organism>
<comment type="subcellular location">
    <subcellularLocation>
        <location evidence="1">Cell outer membrane</location>
    </subcellularLocation>
</comment>
<evidence type="ECO:0000313" key="6">
    <source>
        <dbReference type="Proteomes" id="UP000196138"/>
    </source>
</evidence>
<name>A0A1Y0ENK2_9BURK</name>
<evidence type="ECO:0008006" key="7">
    <source>
        <dbReference type="Google" id="ProtNLM"/>
    </source>
</evidence>
<dbReference type="EMBL" id="CP021455">
    <property type="protein sequence ID" value="ARU05176.1"/>
    <property type="molecule type" value="Genomic_DNA"/>
</dbReference>
<reference evidence="5 6" key="1">
    <citation type="submission" date="2017-05" db="EMBL/GenBank/DDBJ databases">
        <authorList>
            <person name="Song R."/>
            <person name="Chenine A.L."/>
            <person name="Ruprecht R.M."/>
        </authorList>
    </citation>
    <scope>NUCLEOTIDE SEQUENCE [LARGE SCALE GENOMIC DNA]</scope>
    <source>
        <strain evidence="5 6">DSM 26136</strain>
    </source>
</reference>
<dbReference type="SUPFAM" id="SSF56935">
    <property type="entry name" value="Porins"/>
    <property type="match status" value="1"/>
</dbReference>
<protein>
    <recommendedName>
        <fullName evidence="7">TonB-dependent receptor-like beta-barrel domain-containing protein</fullName>
    </recommendedName>
</protein>
<gene>
    <name evidence="5" type="ORF">CCO03_11170</name>
</gene>
<evidence type="ECO:0000256" key="4">
    <source>
        <dbReference type="SAM" id="MobiDB-lite"/>
    </source>
</evidence>
<evidence type="ECO:0000256" key="2">
    <source>
        <dbReference type="ARBA" id="ARBA00023136"/>
    </source>
</evidence>
<proteinExistence type="predicted"/>
<keyword evidence="2" id="KW-0472">Membrane</keyword>
<evidence type="ECO:0000256" key="1">
    <source>
        <dbReference type="ARBA" id="ARBA00004442"/>
    </source>
</evidence>
<accession>A0A1Y0ENK2</accession>
<evidence type="ECO:0000256" key="3">
    <source>
        <dbReference type="ARBA" id="ARBA00023237"/>
    </source>
</evidence>
<keyword evidence="6" id="KW-1185">Reference proteome</keyword>